<dbReference type="OMA" id="RQMDNPC"/>
<evidence type="ECO:0000256" key="6">
    <source>
        <dbReference type="ARBA" id="ARBA00023017"/>
    </source>
</evidence>
<keyword evidence="16" id="KW-1185">Reference proteome</keyword>
<feature type="domain" description="Dynein heavy chain ATP-binding dynein motor region" evidence="13">
    <location>
        <begin position="530"/>
        <end position="600"/>
    </location>
</feature>
<dbReference type="Proteomes" id="UP000023152">
    <property type="component" value="Unassembled WGS sequence"/>
</dbReference>
<dbReference type="Pfam" id="PF18198">
    <property type="entry name" value="AAA_lid_11"/>
    <property type="match status" value="1"/>
</dbReference>
<dbReference type="Gene3D" id="1.10.8.720">
    <property type="entry name" value="Region D6 of dynein motor"/>
    <property type="match status" value="1"/>
</dbReference>
<dbReference type="InterPro" id="IPR042219">
    <property type="entry name" value="AAA_lid_11_sf"/>
</dbReference>
<dbReference type="FunFam" id="1.20.920.20:FF:000001">
    <property type="entry name" value="dynein heavy chain 2, axonemal"/>
    <property type="match status" value="1"/>
</dbReference>
<proteinExistence type="predicted"/>
<dbReference type="Gene3D" id="6.10.140.1060">
    <property type="match status" value="1"/>
</dbReference>
<feature type="domain" description="Dynein heavy chain ATP-binding dynein motor region" evidence="13">
    <location>
        <begin position="411"/>
        <end position="529"/>
    </location>
</feature>
<dbReference type="InterPro" id="IPR004273">
    <property type="entry name" value="Dynein_heavy_D6_P-loop"/>
</dbReference>
<dbReference type="Gene3D" id="1.20.920.20">
    <property type="match status" value="1"/>
</dbReference>
<accession>X6M4C0</accession>
<evidence type="ECO:0000256" key="5">
    <source>
        <dbReference type="ARBA" id="ARBA00022840"/>
    </source>
</evidence>
<evidence type="ECO:0000313" key="16">
    <source>
        <dbReference type="Proteomes" id="UP000023152"/>
    </source>
</evidence>
<protein>
    <submittedName>
        <fullName evidence="15">Dynein</fullName>
    </submittedName>
</protein>
<dbReference type="GO" id="GO:0051959">
    <property type="term" value="F:dynein light intermediate chain binding"/>
    <property type="evidence" value="ECO:0007669"/>
    <property type="project" value="InterPro"/>
</dbReference>
<evidence type="ECO:0000259" key="12">
    <source>
        <dbReference type="Pfam" id="PF12777"/>
    </source>
</evidence>
<dbReference type="Pfam" id="PF12777">
    <property type="entry name" value="MT"/>
    <property type="match status" value="1"/>
</dbReference>
<dbReference type="InterPro" id="IPR026983">
    <property type="entry name" value="DHC"/>
</dbReference>
<dbReference type="Gene3D" id="3.40.50.300">
    <property type="entry name" value="P-loop containing nucleotide triphosphate hydrolases"/>
    <property type="match status" value="2"/>
</dbReference>
<dbReference type="InterPro" id="IPR041658">
    <property type="entry name" value="AAA_lid_11"/>
</dbReference>
<dbReference type="Gene3D" id="1.10.8.1220">
    <property type="match status" value="1"/>
</dbReference>
<comment type="caution">
    <text evidence="15">The sequence shown here is derived from an EMBL/GenBank/DDBJ whole genome shotgun (WGS) entry which is preliminary data.</text>
</comment>
<dbReference type="GO" id="GO:0008569">
    <property type="term" value="F:minus-end-directed microtubule motor activity"/>
    <property type="evidence" value="ECO:0007669"/>
    <property type="project" value="InterPro"/>
</dbReference>
<dbReference type="GO" id="GO:0005524">
    <property type="term" value="F:ATP binding"/>
    <property type="evidence" value="ECO:0007669"/>
    <property type="project" value="UniProtKB-KW"/>
</dbReference>
<feature type="domain" description="Dynein heavy chain coiled coil stalk" evidence="12">
    <location>
        <begin position="50"/>
        <end position="382"/>
    </location>
</feature>
<evidence type="ECO:0000256" key="4">
    <source>
        <dbReference type="ARBA" id="ARBA00022741"/>
    </source>
</evidence>
<keyword evidence="4" id="KW-0547">Nucleotide-binding</keyword>
<dbReference type="OrthoDB" id="14187at2759"/>
<feature type="coiled-coil region" evidence="10">
    <location>
        <begin position="57"/>
        <end position="112"/>
    </location>
</feature>
<dbReference type="Pfam" id="PF12781">
    <property type="entry name" value="AAA_9"/>
    <property type="match status" value="2"/>
</dbReference>
<feature type="non-terminal residue" evidence="15">
    <location>
        <position position="1097"/>
    </location>
</feature>
<evidence type="ECO:0000256" key="7">
    <source>
        <dbReference type="ARBA" id="ARBA00023054"/>
    </source>
</evidence>
<keyword evidence="6" id="KW-0243">Dynein</keyword>
<evidence type="ECO:0000259" key="11">
    <source>
        <dbReference type="Pfam" id="PF03028"/>
    </source>
</evidence>
<name>X6M4C0_RETFI</name>
<evidence type="ECO:0000256" key="10">
    <source>
        <dbReference type="SAM" id="Coils"/>
    </source>
</evidence>
<keyword evidence="9" id="KW-0206">Cytoskeleton</keyword>
<feature type="coiled-coil region" evidence="10">
    <location>
        <begin position="590"/>
        <end position="617"/>
    </location>
</feature>
<evidence type="ECO:0000256" key="1">
    <source>
        <dbReference type="ARBA" id="ARBA00004245"/>
    </source>
</evidence>
<dbReference type="GO" id="GO:0005874">
    <property type="term" value="C:microtubule"/>
    <property type="evidence" value="ECO:0007669"/>
    <property type="project" value="UniProtKB-KW"/>
</dbReference>
<dbReference type="FunFam" id="3.40.50.300:FF:000373">
    <property type="entry name" value="Cytoplasmic dynein heavy chain 2"/>
    <property type="match status" value="1"/>
</dbReference>
<keyword evidence="3" id="KW-0493">Microtubule</keyword>
<keyword evidence="5" id="KW-0067">ATP-binding</keyword>
<dbReference type="FunFam" id="1.10.8.720:FF:000003">
    <property type="entry name" value="Cytoplasmic dynein heavy chain 2"/>
    <property type="match status" value="1"/>
</dbReference>
<dbReference type="AlphaFoldDB" id="X6M4C0"/>
<evidence type="ECO:0000256" key="2">
    <source>
        <dbReference type="ARBA" id="ARBA00022490"/>
    </source>
</evidence>
<dbReference type="GO" id="GO:0045505">
    <property type="term" value="F:dynein intermediate chain binding"/>
    <property type="evidence" value="ECO:0007669"/>
    <property type="project" value="InterPro"/>
</dbReference>
<dbReference type="InterPro" id="IPR024743">
    <property type="entry name" value="Dynein_HC_stalk"/>
</dbReference>
<comment type="subcellular location">
    <subcellularLocation>
        <location evidence="1">Cytoplasm</location>
        <location evidence="1">Cytoskeleton</location>
    </subcellularLocation>
</comment>
<dbReference type="PANTHER" id="PTHR45703">
    <property type="entry name" value="DYNEIN HEAVY CHAIN"/>
    <property type="match status" value="1"/>
</dbReference>
<evidence type="ECO:0000313" key="15">
    <source>
        <dbReference type="EMBL" id="ETO07860.1"/>
    </source>
</evidence>
<gene>
    <name evidence="15" type="ORF">RFI_29530</name>
</gene>
<keyword evidence="8" id="KW-0505">Motor protein</keyword>
<dbReference type="PANTHER" id="PTHR45703:SF36">
    <property type="entry name" value="DYNEIN HEAVY CHAIN, CYTOPLASMIC"/>
    <property type="match status" value="1"/>
</dbReference>
<dbReference type="EMBL" id="ASPP01025642">
    <property type="protein sequence ID" value="ETO07860.1"/>
    <property type="molecule type" value="Genomic_DNA"/>
</dbReference>
<dbReference type="InterPro" id="IPR035706">
    <property type="entry name" value="AAA_9"/>
</dbReference>
<feature type="domain" description="Dynein heavy chain AAA lid" evidence="14">
    <location>
        <begin position="1006"/>
        <end position="1096"/>
    </location>
</feature>
<dbReference type="Pfam" id="PF03028">
    <property type="entry name" value="Dynein_heavy"/>
    <property type="match status" value="1"/>
</dbReference>
<dbReference type="GO" id="GO:0030286">
    <property type="term" value="C:dynein complex"/>
    <property type="evidence" value="ECO:0007669"/>
    <property type="project" value="UniProtKB-KW"/>
</dbReference>
<feature type="domain" description="Dynein heavy chain region D6 P-loop" evidence="11">
    <location>
        <begin position="862"/>
        <end position="973"/>
    </location>
</feature>
<sequence length="1097" mass="127177">MVETVMQYLAKNYMARSTYITPRHYLDLIRHFVKLFDEKRQHLDELQRHLSVGLKILHETEEEVEKRQLDLNEKETQLSEQQQIADEKLHQMMHSEQEATKSREEAIRVEEEISKEMAVITEETRKVEAELAQAKPALELARQSVSNIKKSQLDEIRAMRSPPERVKLTLQAVFILLNWKIDANDPTGMIKAVANKEFIQSILGFDTNAITDKQRSRVNKYLENPDLQYELVNKSSQACGPMILWVQSQVKFASLLNEVEPMRAKIESLKTALATKEEQATHLKHVVVKLEADIKEYKAEYAKMVQRITELKHEMTQVQQSMARAKQLLQDLSQEKHRWSEATTSFERQRNTLVGDCLISAAFLTYIGYYNITYRQVLIQKWKHILHCNNVPYDDQMELLSYLSTPGERLEWKCASLPDDDLCMENAVLLKRFNRYPLLVDPSGQAIAFLLSFHKQRKIVRTSFLDSAFLNNLENGLRFGNALVIEDVENFNPIVNPILNKEIQTVGGRNLIRLVNKDVDFSPTFTMFLSQCLSLILRHEAPDIDEQRNDQLRLQGEFKFQLRELENQLLDALNAIHGNILDDEHVMTTLENLKHKAKAIQEKADQSEHILQKIEEASRFYSPFARACTRLYFCWEALSSIHFLYQFDLSAFMHIVHHVLQAGESLPEFQDCDMKENKQKDNKEKENRQWRLLPLLKALHRLFYIRTKRSLLVKDHLTLAFRIAQIYIDCHPDSQQMTLNQELLLYLLKNRGYKEGKPANDHVCKALELTSIGASLLGNLSMLAGFDSFPHEVETHLQQWITYRNGPLDAPIPIPIPTSDIRNITTTCIHGQLLEQLAIQKIFRPDQMMRTVRLFVESVFDTPLLMASTPGNDPSNKIDALATDYFSSKVKTCYEVFAMGSPDDYAKADNAITAATKKGTWVLLKNVHLSPQWLQGLEKRLHRMKKHQDFRLFMTMEIHPKVPVTLLRKSLILINEPPLGIKASLQRTFHQLSSSRVERAPRERGRLYVLLAWLHAMVLERLRFEPIGWSKAFEFSETDKSCAMDALDEWIDRLAQGRDNVDPNNEIPWDALQKMLVQFIYGGRVDNEFDTNRLTSF</sequence>
<evidence type="ECO:0000256" key="8">
    <source>
        <dbReference type="ARBA" id="ARBA00023175"/>
    </source>
</evidence>
<reference evidence="15 16" key="1">
    <citation type="journal article" date="2013" name="Curr. Biol.">
        <title>The Genome of the Foraminiferan Reticulomyxa filosa.</title>
        <authorList>
            <person name="Glockner G."/>
            <person name="Hulsmann N."/>
            <person name="Schleicher M."/>
            <person name="Noegel A.A."/>
            <person name="Eichinger L."/>
            <person name="Gallinger C."/>
            <person name="Pawlowski J."/>
            <person name="Sierra R."/>
            <person name="Euteneuer U."/>
            <person name="Pillet L."/>
            <person name="Moustafa A."/>
            <person name="Platzer M."/>
            <person name="Groth M."/>
            <person name="Szafranski K."/>
            <person name="Schliwa M."/>
        </authorList>
    </citation>
    <scope>NUCLEOTIDE SEQUENCE [LARGE SCALE GENOMIC DNA]</scope>
</reference>
<evidence type="ECO:0000259" key="14">
    <source>
        <dbReference type="Pfam" id="PF18198"/>
    </source>
</evidence>
<feature type="coiled-coil region" evidence="10">
    <location>
        <begin position="280"/>
        <end position="342"/>
    </location>
</feature>
<organism evidence="15 16">
    <name type="scientific">Reticulomyxa filosa</name>
    <dbReference type="NCBI Taxonomy" id="46433"/>
    <lineage>
        <taxon>Eukaryota</taxon>
        <taxon>Sar</taxon>
        <taxon>Rhizaria</taxon>
        <taxon>Retaria</taxon>
        <taxon>Foraminifera</taxon>
        <taxon>Monothalamids</taxon>
        <taxon>Reticulomyxidae</taxon>
        <taxon>Reticulomyxa</taxon>
    </lineage>
</organism>
<dbReference type="GO" id="GO:0007018">
    <property type="term" value="P:microtubule-based movement"/>
    <property type="evidence" value="ECO:0007669"/>
    <property type="project" value="InterPro"/>
</dbReference>
<keyword evidence="2" id="KW-0963">Cytoplasm</keyword>
<evidence type="ECO:0000256" key="3">
    <source>
        <dbReference type="ARBA" id="ARBA00022701"/>
    </source>
</evidence>
<keyword evidence="7 10" id="KW-0175">Coiled coil</keyword>
<dbReference type="InterPro" id="IPR027417">
    <property type="entry name" value="P-loop_NTPase"/>
</dbReference>
<evidence type="ECO:0000259" key="13">
    <source>
        <dbReference type="Pfam" id="PF12781"/>
    </source>
</evidence>
<evidence type="ECO:0000256" key="9">
    <source>
        <dbReference type="ARBA" id="ARBA00023212"/>
    </source>
</evidence>